<evidence type="ECO:0000313" key="1">
    <source>
        <dbReference type="EMBL" id="CAH3045640.1"/>
    </source>
</evidence>
<feature type="non-terminal residue" evidence="1">
    <location>
        <position position="1"/>
    </location>
</feature>
<accession>A0ABN8N915</accession>
<proteinExistence type="predicted"/>
<dbReference type="SUPFAM" id="SSF47823">
    <property type="entry name" value="lambda integrase-like, N-terminal domain"/>
    <property type="match status" value="1"/>
</dbReference>
<feature type="non-terminal residue" evidence="1">
    <location>
        <position position="141"/>
    </location>
</feature>
<dbReference type="Proteomes" id="UP001159405">
    <property type="component" value="Unassembled WGS sequence"/>
</dbReference>
<evidence type="ECO:0000313" key="2">
    <source>
        <dbReference type="Proteomes" id="UP001159405"/>
    </source>
</evidence>
<organism evidence="1 2">
    <name type="scientific">Porites lobata</name>
    <dbReference type="NCBI Taxonomy" id="104759"/>
    <lineage>
        <taxon>Eukaryota</taxon>
        <taxon>Metazoa</taxon>
        <taxon>Cnidaria</taxon>
        <taxon>Anthozoa</taxon>
        <taxon>Hexacorallia</taxon>
        <taxon>Scleractinia</taxon>
        <taxon>Fungiina</taxon>
        <taxon>Poritidae</taxon>
        <taxon>Porites</taxon>
    </lineage>
</organism>
<dbReference type="EMBL" id="CALNXK010000013">
    <property type="protein sequence ID" value="CAH3045640.1"/>
    <property type="molecule type" value="Genomic_DNA"/>
</dbReference>
<sequence>VILSSNSWKGFKQFSSINVYDVLEVMLKSRADTTTKAYVRVIRKFLEWSKGRHFNMQLPFPLSVVSLYLFEVQHLDRNPLDSEFCRNIIESAKRQKSQPVMKKKPITTEIIRSILDIHNKKDANLKNLRIAALCSLAFAGF</sequence>
<evidence type="ECO:0008006" key="3">
    <source>
        <dbReference type="Google" id="ProtNLM"/>
    </source>
</evidence>
<keyword evidence="2" id="KW-1185">Reference proteome</keyword>
<comment type="caution">
    <text evidence="1">The sequence shown here is derived from an EMBL/GenBank/DDBJ whole genome shotgun (WGS) entry which is preliminary data.</text>
</comment>
<gene>
    <name evidence="1" type="ORF">PLOB_00006521</name>
</gene>
<reference evidence="1 2" key="1">
    <citation type="submission" date="2022-05" db="EMBL/GenBank/DDBJ databases">
        <authorList>
            <consortium name="Genoscope - CEA"/>
            <person name="William W."/>
        </authorList>
    </citation>
    <scope>NUCLEOTIDE SEQUENCE [LARGE SCALE GENOMIC DNA]</scope>
</reference>
<name>A0ABN8N915_9CNID</name>
<protein>
    <recommendedName>
        <fullName evidence="3">Core-binding (CB) domain-containing protein</fullName>
    </recommendedName>
</protein>